<keyword evidence="6" id="KW-0449">Lipoprotein</keyword>
<organism evidence="7 8">
    <name type="scientific">Leclercia adecarboxylata</name>
    <dbReference type="NCBI Taxonomy" id="83655"/>
    <lineage>
        <taxon>Bacteria</taxon>
        <taxon>Pseudomonadati</taxon>
        <taxon>Pseudomonadota</taxon>
        <taxon>Gammaproteobacteria</taxon>
        <taxon>Enterobacterales</taxon>
        <taxon>Enterobacteriaceae</taxon>
        <taxon>Leclercia</taxon>
    </lineage>
</organism>
<keyword evidence="3" id="KW-0732">Signal</keyword>
<evidence type="ECO:0000256" key="1">
    <source>
        <dbReference type="ARBA" id="ARBA00004635"/>
    </source>
</evidence>
<evidence type="ECO:0000256" key="3">
    <source>
        <dbReference type="ARBA" id="ARBA00022729"/>
    </source>
</evidence>
<gene>
    <name evidence="7" type="ORF">NCTC13032_02944</name>
</gene>
<dbReference type="GO" id="GO:0016020">
    <property type="term" value="C:membrane"/>
    <property type="evidence" value="ECO:0007669"/>
    <property type="project" value="UniProtKB-SubCell"/>
</dbReference>
<comment type="subcellular location">
    <subcellularLocation>
        <location evidence="1">Membrane</location>
        <topology evidence="1">Lipid-anchor</topology>
    </subcellularLocation>
</comment>
<evidence type="ECO:0000313" key="8">
    <source>
        <dbReference type="Proteomes" id="UP000310719"/>
    </source>
</evidence>
<proteinExistence type="inferred from homology"/>
<evidence type="ECO:0000256" key="5">
    <source>
        <dbReference type="ARBA" id="ARBA00023139"/>
    </source>
</evidence>
<evidence type="ECO:0000256" key="6">
    <source>
        <dbReference type="ARBA" id="ARBA00023288"/>
    </source>
</evidence>
<accession>A0A4U9HRY4</accession>
<dbReference type="Pfam" id="PF03180">
    <property type="entry name" value="Lipoprotein_9"/>
    <property type="match status" value="1"/>
</dbReference>
<sequence length="50" mass="5602">MRDAVSEEGRILSIFEKEGVIKLKPGIDKVTARISDIVENPEKTAVHPER</sequence>
<name>A0A4U9HRY4_9ENTR</name>
<evidence type="ECO:0000256" key="2">
    <source>
        <dbReference type="ARBA" id="ARBA00008973"/>
    </source>
</evidence>
<keyword evidence="4" id="KW-0472">Membrane</keyword>
<protein>
    <submittedName>
        <fullName evidence="7">Uncharacterized protein</fullName>
    </submittedName>
</protein>
<dbReference type="Proteomes" id="UP000310719">
    <property type="component" value="Chromosome"/>
</dbReference>
<dbReference type="Gene3D" id="3.40.190.10">
    <property type="entry name" value="Periplasmic binding protein-like II"/>
    <property type="match status" value="1"/>
</dbReference>
<reference evidence="7 8" key="1">
    <citation type="submission" date="2019-05" db="EMBL/GenBank/DDBJ databases">
        <authorList>
            <consortium name="Pathogen Informatics"/>
        </authorList>
    </citation>
    <scope>NUCLEOTIDE SEQUENCE [LARGE SCALE GENOMIC DNA]</scope>
    <source>
        <strain evidence="7 8">NCTC13032</strain>
    </source>
</reference>
<keyword evidence="5" id="KW-0564">Palmitate</keyword>
<evidence type="ECO:0000256" key="4">
    <source>
        <dbReference type="ARBA" id="ARBA00023136"/>
    </source>
</evidence>
<dbReference type="InterPro" id="IPR004872">
    <property type="entry name" value="Lipoprotein_NlpA"/>
</dbReference>
<dbReference type="EMBL" id="LR590464">
    <property type="protein sequence ID" value="VTP67238.1"/>
    <property type="molecule type" value="Genomic_DNA"/>
</dbReference>
<dbReference type="AlphaFoldDB" id="A0A4U9HRY4"/>
<evidence type="ECO:0000313" key="7">
    <source>
        <dbReference type="EMBL" id="VTP67238.1"/>
    </source>
</evidence>
<comment type="similarity">
    <text evidence="2">Belongs to the NlpA lipoprotein family.</text>
</comment>